<evidence type="ECO:0000313" key="3">
    <source>
        <dbReference type="Proteomes" id="UP001272137"/>
    </source>
</evidence>
<dbReference type="Proteomes" id="UP001272137">
    <property type="component" value="Unassembled WGS sequence"/>
</dbReference>
<protein>
    <submittedName>
        <fullName evidence="2">BKRF1 encodes EBNA-1 protein-like protein</fullName>
    </submittedName>
</protein>
<proteinExistence type="predicted"/>
<dbReference type="AlphaFoldDB" id="A0AAW9D6W7"/>
<gene>
    <name evidence="2" type="ORF">C7S16_1752</name>
</gene>
<reference evidence="2" key="1">
    <citation type="submission" date="2018-08" db="EMBL/GenBank/DDBJ databases">
        <title>Identification of Burkholderia cepacia strains that express a Burkholderia pseudomallei-like capsular polysaccharide.</title>
        <authorList>
            <person name="Burtnick M.N."/>
            <person name="Vongsouvath M."/>
            <person name="Newton P."/>
            <person name="Wuthiekanun V."/>
            <person name="Limmathurotsakul D."/>
            <person name="Brett P.J."/>
            <person name="Chantratita N."/>
            <person name="Dance D.A."/>
        </authorList>
    </citation>
    <scope>NUCLEOTIDE SEQUENCE</scope>
    <source>
        <strain evidence="2">SBXCC001</strain>
    </source>
</reference>
<name>A0AAW9D6W7_BURTH</name>
<organism evidence="2 3">
    <name type="scientific">Burkholderia thailandensis</name>
    <dbReference type="NCBI Taxonomy" id="57975"/>
    <lineage>
        <taxon>Bacteria</taxon>
        <taxon>Pseudomonadati</taxon>
        <taxon>Pseudomonadota</taxon>
        <taxon>Betaproteobacteria</taxon>
        <taxon>Burkholderiales</taxon>
        <taxon>Burkholderiaceae</taxon>
        <taxon>Burkholderia</taxon>
        <taxon>pseudomallei group</taxon>
    </lineage>
</organism>
<dbReference type="EMBL" id="QXCT01000002">
    <property type="protein sequence ID" value="MDW9257721.1"/>
    <property type="molecule type" value="Genomic_DNA"/>
</dbReference>
<feature type="compositionally biased region" description="Basic residues" evidence="1">
    <location>
        <begin position="1"/>
        <end position="14"/>
    </location>
</feature>
<accession>A0AAW9D6W7</accession>
<feature type="region of interest" description="Disordered" evidence="1">
    <location>
        <begin position="1"/>
        <end position="28"/>
    </location>
</feature>
<evidence type="ECO:0000313" key="2">
    <source>
        <dbReference type="EMBL" id="MDW9257721.1"/>
    </source>
</evidence>
<evidence type="ECO:0000256" key="1">
    <source>
        <dbReference type="SAM" id="MobiDB-lite"/>
    </source>
</evidence>
<sequence length="89" mass="9575">MPSPGRRTRRRRVYRGFGTKSGGSVAVQGGGQARRMLTSDDIRKDAPNVGTLGALTGAAQLVGFRDVDKADRGTKRLFEHIGSTRSSSR</sequence>
<comment type="caution">
    <text evidence="2">The sequence shown here is derived from an EMBL/GenBank/DDBJ whole genome shotgun (WGS) entry which is preliminary data.</text>
</comment>